<dbReference type="SMART" id="SM01390">
    <property type="entry name" value="Ribosomal_S4"/>
    <property type="match status" value="1"/>
</dbReference>
<dbReference type="PANTHER" id="PTHR11831:SF1">
    <property type="entry name" value="U3 SMALL NUCLEOLAR RIBONUCLEOPROTEIN PROTEIN IMP3"/>
    <property type="match status" value="1"/>
</dbReference>
<dbReference type="HOGENOM" id="CLU_097281_1_0_1"/>
<dbReference type="InterPro" id="IPR022801">
    <property type="entry name" value="Ribosomal_uS4"/>
</dbReference>
<keyword evidence="3" id="KW-0687">Ribonucleoprotein</keyword>
<accession>A0A059F068</accession>
<gene>
    <name evidence="5" type="ORF">H312_02215</name>
</gene>
<reference evidence="6" key="1">
    <citation type="submission" date="2013-02" db="EMBL/GenBank/DDBJ databases">
        <authorList>
            <consortium name="The Broad Institute Genome Sequencing Platform"/>
            <person name="Cuomo C."/>
            <person name="Becnel J."/>
            <person name="Sanscrainte N."/>
            <person name="Walker B."/>
            <person name="Young S.K."/>
            <person name="Zeng Q."/>
            <person name="Gargeya S."/>
            <person name="Fitzgerald M."/>
            <person name="Haas B."/>
            <person name="Abouelleil A."/>
            <person name="Alvarado L."/>
            <person name="Arachchi H.M."/>
            <person name="Berlin A.M."/>
            <person name="Chapman S.B."/>
            <person name="Dewar J."/>
            <person name="Goldberg J."/>
            <person name="Griggs A."/>
            <person name="Gujja S."/>
            <person name="Hansen M."/>
            <person name="Howarth C."/>
            <person name="Imamovic A."/>
            <person name="Larimer J."/>
            <person name="McCowan C."/>
            <person name="Murphy C."/>
            <person name="Neiman D."/>
            <person name="Pearson M."/>
            <person name="Priest M."/>
            <person name="Roberts A."/>
            <person name="Saif S."/>
            <person name="Shea T."/>
            <person name="Sisk P."/>
            <person name="Sykes S."/>
            <person name="Wortman J."/>
            <person name="Nusbaum C."/>
            <person name="Birren B."/>
        </authorList>
    </citation>
    <scope>NUCLEOTIDE SEQUENCE [LARGE SCALE GENOMIC DNA]</scope>
    <source>
        <strain evidence="6">PRA339</strain>
    </source>
</reference>
<dbReference type="GO" id="GO:0006364">
    <property type="term" value="P:rRNA processing"/>
    <property type="evidence" value="ECO:0007669"/>
    <property type="project" value="EnsemblFungi"/>
</dbReference>
<comment type="similarity">
    <text evidence="1">Belongs to the universal ribosomal protein uS4 family.</text>
</comment>
<dbReference type="GO" id="GO:0042274">
    <property type="term" value="P:ribosomal small subunit biogenesis"/>
    <property type="evidence" value="ECO:0007669"/>
    <property type="project" value="EnsemblFungi"/>
</dbReference>
<dbReference type="GO" id="GO:0034457">
    <property type="term" value="C:Mpp10 complex"/>
    <property type="evidence" value="ECO:0007669"/>
    <property type="project" value="EnsemblFungi"/>
</dbReference>
<dbReference type="GO" id="GO:0019843">
    <property type="term" value="F:rRNA binding"/>
    <property type="evidence" value="ECO:0007669"/>
    <property type="project" value="InterPro"/>
</dbReference>
<evidence type="ECO:0000256" key="2">
    <source>
        <dbReference type="ARBA" id="ARBA00022884"/>
    </source>
</evidence>
<organism evidence="5 6">
    <name type="scientific">Anncaliia algerae PRA339</name>
    <dbReference type="NCBI Taxonomy" id="1288291"/>
    <lineage>
        <taxon>Eukaryota</taxon>
        <taxon>Fungi</taxon>
        <taxon>Fungi incertae sedis</taxon>
        <taxon>Microsporidia</taxon>
        <taxon>Tubulinosematoidea</taxon>
        <taxon>Tubulinosematidae</taxon>
        <taxon>Anncaliia</taxon>
    </lineage>
</organism>
<dbReference type="Proteomes" id="UP000030655">
    <property type="component" value="Unassembled WGS sequence"/>
</dbReference>
<dbReference type="GO" id="GO:0032040">
    <property type="term" value="C:small-subunit processome"/>
    <property type="evidence" value="ECO:0007669"/>
    <property type="project" value="EnsemblFungi"/>
</dbReference>
<evidence type="ECO:0000256" key="1">
    <source>
        <dbReference type="ARBA" id="ARBA00007465"/>
    </source>
</evidence>
<dbReference type="OrthoDB" id="10248812at2759"/>
<dbReference type="AlphaFoldDB" id="A0A059F068"/>
<evidence type="ECO:0000259" key="4">
    <source>
        <dbReference type="SMART" id="SM01390"/>
    </source>
</evidence>
<evidence type="ECO:0000313" key="5">
    <source>
        <dbReference type="EMBL" id="KCZ80389.1"/>
    </source>
</evidence>
<sequence length="141" mass="16407">MRKLKFHETRLLRKVNLTKWKSTNTEREQIVCGKYNITERDDYLKYNKLAGKIKKLALALAKLKDSDEFKVRVGKKLINVCHSIGFIKEKKLVDCSKITVSDICNRRLSVLLKKLKMVENIKDASIFTEHGHVKVGHRIIN</sequence>
<dbReference type="GO" id="GO:0030515">
    <property type="term" value="F:snoRNA binding"/>
    <property type="evidence" value="ECO:0007669"/>
    <property type="project" value="EnsemblFungi"/>
</dbReference>
<dbReference type="EMBL" id="KK365184">
    <property type="protein sequence ID" value="KCZ80389.1"/>
    <property type="molecule type" value="Genomic_DNA"/>
</dbReference>
<evidence type="ECO:0000256" key="3">
    <source>
        <dbReference type="ARBA" id="ARBA00023274"/>
    </source>
</evidence>
<dbReference type="Pfam" id="PF00163">
    <property type="entry name" value="Ribosomal_S4"/>
    <property type="match status" value="1"/>
</dbReference>
<dbReference type="SUPFAM" id="SSF55174">
    <property type="entry name" value="Alpha-L RNA-binding motif"/>
    <property type="match status" value="1"/>
</dbReference>
<keyword evidence="6" id="KW-1185">Reference proteome</keyword>
<evidence type="ECO:0000313" key="6">
    <source>
        <dbReference type="Proteomes" id="UP000030655"/>
    </source>
</evidence>
<dbReference type="PANTHER" id="PTHR11831">
    <property type="entry name" value="30S 40S RIBOSOMAL PROTEIN"/>
    <property type="match status" value="1"/>
</dbReference>
<feature type="domain" description="Small ribosomal subunit protein uS4 N-terminal" evidence="4">
    <location>
        <begin position="3"/>
        <end position="105"/>
    </location>
</feature>
<dbReference type="InterPro" id="IPR001912">
    <property type="entry name" value="Ribosomal_uS4_N"/>
</dbReference>
<dbReference type="STRING" id="1288291.A0A059F068"/>
<dbReference type="VEuPathDB" id="MicrosporidiaDB:H312_02215"/>
<reference evidence="5 6" key="2">
    <citation type="submission" date="2014-03" db="EMBL/GenBank/DDBJ databases">
        <title>The Genome Sequence of Anncaliia algerae insect isolate PRA339.</title>
        <authorList>
            <consortium name="The Broad Institute Genome Sequencing Platform"/>
            <consortium name="The Broad Institute Genome Sequencing Center for Infectious Disease"/>
            <person name="Cuomo C."/>
            <person name="Becnel J."/>
            <person name="Sanscrainte N."/>
            <person name="Walker B."/>
            <person name="Young S.K."/>
            <person name="Zeng Q."/>
            <person name="Gargeya S."/>
            <person name="Fitzgerald M."/>
            <person name="Haas B."/>
            <person name="Abouelleil A."/>
            <person name="Alvarado L."/>
            <person name="Arachchi H.M."/>
            <person name="Berlin A.M."/>
            <person name="Chapman S.B."/>
            <person name="Dewar J."/>
            <person name="Goldberg J."/>
            <person name="Griggs A."/>
            <person name="Gujja S."/>
            <person name="Hansen M."/>
            <person name="Howarth C."/>
            <person name="Imamovic A."/>
            <person name="Larimer J."/>
            <person name="McCowan C."/>
            <person name="Murphy C."/>
            <person name="Neiman D."/>
            <person name="Pearson M."/>
            <person name="Priest M."/>
            <person name="Roberts A."/>
            <person name="Saif S."/>
            <person name="Shea T."/>
            <person name="Sisk P."/>
            <person name="Sykes S."/>
            <person name="Wortman J."/>
            <person name="Nusbaum C."/>
            <person name="Birren B."/>
        </authorList>
    </citation>
    <scope>NUCLEOTIDE SEQUENCE [LARGE SCALE GENOMIC DNA]</scope>
    <source>
        <strain evidence="5 6">PRA339</strain>
    </source>
</reference>
<proteinExistence type="inferred from homology"/>
<name>A0A059F068_9MICR</name>
<keyword evidence="2" id="KW-0694">RNA-binding</keyword>
<dbReference type="GO" id="GO:0140691">
    <property type="term" value="F:RNA folding chaperone"/>
    <property type="evidence" value="ECO:0007669"/>
    <property type="project" value="EnsemblFungi"/>
</dbReference>
<protein>
    <recommendedName>
        <fullName evidence="4">Small ribosomal subunit protein uS4 N-terminal domain-containing protein</fullName>
    </recommendedName>
</protein>